<dbReference type="EMBL" id="JAIZAY010000453">
    <property type="protein sequence ID" value="KAJ8018302.1"/>
    <property type="molecule type" value="Genomic_DNA"/>
</dbReference>
<dbReference type="AlphaFoldDB" id="A0A9Q1BBD0"/>
<evidence type="ECO:0000313" key="2">
    <source>
        <dbReference type="Proteomes" id="UP001152320"/>
    </source>
</evidence>
<dbReference type="Proteomes" id="UP001152320">
    <property type="component" value="Unassembled WGS sequence"/>
</dbReference>
<evidence type="ECO:0000313" key="1">
    <source>
        <dbReference type="EMBL" id="KAJ8018302.1"/>
    </source>
</evidence>
<name>A0A9Q1BBD0_HOLLE</name>
<dbReference type="OrthoDB" id="8037353at2759"/>
<keyword evidence="2" id="KW-1185">Reference proteome</keyword>
<accession>A0A9Q1BBD0</accession>
<proteinExistence type="predicted"/>
<comment type="caution">
    <text evidence="1">The sequence shown here is derived from an EMBL/GenBank/DDBJ whole genome shotgun (WGS) entry which is preliminary data.</text>
</comment>
<gene>
    <name evidence="1" type="ORF">HOLleu_43783</name>
</gene>
<reference evidence="1" key="1">
    <citation type="submission" date="2021-10" db="EMBL/GenBank/DDBJ databases">
        <title>Tropical sea cucumber genome reveals ecological adaptation and Cuvierian tubules defense mechanism.</title>
        <authorList>
            <person name="Chen T."/>
        </authorList>
    </citation>
    <scope>NUCLEOTIDE SEQUENCE</scope>
    <source>
        <strain evidence="1">Nanhai2018</strain>
        <tissue evidence="1">Muscle</tissue>
    </source>
</reference>
<sequence>MRENSKILTNREVQDEENYLIRVAQVEAFSKDIEDVRKEKLADSNSVLKTVMPKIDEEGVLRMSGRLSLIETFPYECEISSYSSKEICRNKLIVRKYHTDANHAVDTNHILTSLNERFWVIHGREEAV</sequence>
<organism evidence="1 2">
    <name type="scientific">Holothuria leucospilota</name>
    <name type="common">Black long sea cucumber</name>
    <name type="synonym">Mertensiothuria leucospilota</name>
    <dbReference type="NCBI Taxonomy" id="206669"/>
    <lineage>
        <taxon>Eukaryota</taxon>
        <taxon>Metazoa</taxon>
        <taxon>Echinodermata</taxon>
        <taxon>Eleutherozoa</taxon>
        <taxon>Echinozoa</taxon>
        <taxon>Holothuroidea</taxon>
        <taxon>Aspidochirotacea</taxon>
        <taxon>Aspidochirotida</taxon>
        <taxon>Holothuriidae</taxon>
        <taxon>Holothuria</taxon>
    </lineage>
</organism>
<protein>
    <submittedName>
        <fullName evidence="1">Uncharacterized protein</fullName>
    </submittedName>
</protein>